<reference evidence="2 3" key="1">
    <citation type="journal article" date="2018" name="Cell">
        <title>The Chara Genome: Secondary Complexity and Implications for Plant Terrestrialization.</title>
        <authorList>
            <person name="Nishiyama T."/>
            <person name="Sakayama H."/>
            <person name="Vries J.D."/>
            <person name="Buschmann H."/>
            <person name="Saint-Marcoux D."/>
            <person name="Ullrich K.K."/>
            <person name="Haas F.B."/>
            <person name="Vanderstraeten L."/>
            <person name="Becker D."/>
            <person name="Lang D."/>
            <person name="Vosolsobe S."/>
            <person name="Rombauts S."/>
            <person name="Wilhelmsson P.K.I."/>
            <person name="Janitza P."/>
            <person name="Kern R."/>
            <person name="Heyl A."/>
            <person name="Rumpler F."/>
            <person name="Villalobos L.I.A.C."/>
            <person name="Clay J.M."/>
            <person name="Skokan R."/>
            <person name="Toyoda A."/>
            <person name="Suzuki Y."/>
            <person name="Kagoshima H."/>
            <person name="Schijlen E."/>
            <person name="Tajeshwar N."/>
            <person name="Catarino B."/>
            <person name="Hetherington A.J."/>
            <person name="Saltykova A."/>
            <person name="Bonnot C."/>
            <person name="Breuninger H."/>
            <person name="Symeonidi A."/>
            <person name="Radhakrishnan G.V."/>
            <person name="Van Nieuwerburgh F."/>
            <person name="Deforce D."/>
            <person name="Chang C."/>
            <person name="Karol K.G."/>
            <person name="Hedrich R."/>
            <person name="Ulvskov P."/>
            <person name="Glockner G."/>
            <person name="Delwiche C.F."/>
            <person name="Petrasek J."/>
            <person name="Van de Peer Y."/>
            <person name="Friml J."/>
            <person name="Beilby M."/>
            <person name="Dolan L."/>
            <person name="Kohara Y."/>
            <person name="Sugano S."/>
            <person name="Fujiyama A."/>
            <person name="Delaux P.-M."/>
            <person name="Quint M."/>
            <person name="TheiBen G."/>
            <person name="Hagemann M."/>
            <person name="Harholt J."/>
            <person name="Dunand C."/>
            <person name="Zachgo S."/>
            <person name="Langdale J."/>
            <person name="Maumus F."/>
            <person name="Straeten D.V.D."/>
            <person name="Gould S.B."/>
            <person name="Rensing S.A."/>
        </authorList>
    </citation>
    <scope>NUCLEOTIDE SEQUENCE [LARGE SCALE GENOMIC DNA]</scope>
    <source>
        <strain evidence="2 3">S276</strain>
    </source>
</reference>
<accession>A0A388LFS4</accession>
<evidence type="ECO:0000313" key="2">
    <source>
        <dbReference type="EMBL" id="GBG81166.1"/>
    </source>
</evidence>
<keyword evidence="3" id="KW-1185">Reference proteome</keyword>
<feature type="compositionally biased region" description="Acidic residues" evidence="1">
    <location>
        <begin position="645"/>
        <end position="656"/>
    </location>
</feature>
<protein>
    <submittedName>
        <fullName evidence="2">Uncharacterized protein</fullName>
    </submittedName>
</protein>
<evidence type="ECO:0000313" key="3">
    <source>
        <dbReference type="Proteomes" id="UP000265515"/>
    </source>
</evidence>
<feature type="region of interest" description="Disordered" evidence="1">
    <location>
        <begin position="297"/>
        <end position="324"/>
    </location>
</feature>
<name>A0A388LFS4_CHABU</name>
<dbReference type="Gramene" id="GBG81166">
    <property type="protein sequence ID" value="GBG81166"/>
    <property type="gene ID" value="CBR_g31842"/>
</dbReference>
<dbReference type="Proteomes" id="UP000265515">
    <property type="component" value="Unassembled WGS sequence"/>
</dbReference>
<organism evidence="2 3">
    <name type="scientific">Chara braunii</name>
    <name type="common">Braun's stonewort</name>
    <dbReference type="NCBI Taxonomy" id="69332"/>
    <lineage>
        <taxon>Eukaryota</taxon>
        <taxon>Viridiplantae</taxon>
        <taxon>Streptophyta</taxon>
        <taxon>Charophyceae</taxon>
        <taxon>Charales</taxon>
        <taxon>Characeae</taxon>
        <taxon>Chara</taxon>
    </lineage>
</organism>
<gene>
    <name evidence="2" type="ORF">CBR_g31842</name>
</gene>
<comment type="caution">
    <text evidence="2">The sequence shown here is derived from an EMBL/GenBank/DDBJ whole genome shotgun (WGS) entry which is preliminary data.</text>
</comment>
<evidence type="ECO:0000256" key="1">
    <source>
        <dbReference type="SAM" id="MobiDB-lite"/>
    </source>
</evidence>
<feature type="region of interest" description="Disordered" evidence="1">
    <location>
        <begin position="643"/>
        <end position="692"/>
    </location>
</feature>
<proteinExistence type="predicted"/>
<sequence>MCCTCPRSTVNVLNTTAGLWGATAVVFDTMTATVIGLNTTVGSGGATTVVFDMMTATVIGLNTTVGSGGATAVVFDTVTATVIGLNTTVGSEGATAVVFDAVTATVIGLNTTVGSCSARNGFDVRLSMPTFDSSALFDVTFGYAAPVFCLPAIGCAAPVLCQDGPNERVQPDRVELSRWPATLESNSIESTSIESASIESTTIESNSIESRSSGSRWLTTVQLARQAPVEHDRFEYNRVAHDRLDSRLSRTRSPGLAIESSTIESNTIEWTHDLDRMDSRSNRTGSPGLTIESNTIESNTNAWTHDRVEHNRLDSRSSRTRSPGLTFESNTTVLNTVDTHTITWTYGRVHASAATAIESNMIELACYPLAEQDRVDRGHYRDRIEHDRARFLLHDVHVVDHTDKFWMLDWVGEIGQPSSGLVLYVVIKENIVPVGGLVRWTGQNMPSATFELTMVLNGRGERIPSVKHVALRWAKYAGLGKSLVDVFNPPRTAEVTLPDLVDVLGFFNSNVIAGEGSVVHPENRISKPKCVLSKTVETGSSVKIRDTPPGPKVGQIGEKGPCRGLVVPSIRDTSPGPRARQIGEKGLCRGLVVPSAPMKTKPTKAPIALGSRPRYVAATKGPLPLVGQQRYDYVVPGRAEKDHEYFEDEDEENSEEYSERGGGPEQYAAGVDGMTRHPRETSKVVGQDEDSEHTMSELGGEVGLAGGYGSSYEGCFFLELDERGNQCPDMEFISVQFDRILDIPDGEFRYNQRYLVQQTINDIYDAMVASGEAAIGERTTGAAGVNVCTLYEKPVLLLVALRDTLHTDASGRIVRARRVMPDEFDLEFVNKYYYYPLSGQHNVVAARRCFVERPDITHELRLNRWTARPVYYPDKSMDNYGTLSTFQNAKDKLNTPPHQIVVILNIRKLWHESNGSEAKGGSAAEVKNADYKKFAGEALRLTRIRNLVDMSLTTQWSGQWSDALGPYMLLARVTDDVFEKVKQVYAAWEAGQLSGRDAVKPATKQGESGKAPRAGPGFGLRGGVRYPVHWVQGTKGPGYLVAVHDPNSRACKPFSALGRHERLQLLRYILTGSVILTPKQSEAAQRAGKHSTETYVEMVKIERAMLRMFHYFVFISDPHRKSSEWTESFFNNLSDLFDKYSDEGLTSERWIDQRRLFKDMNWVRTSPATLRGEEEKGEEGFKKTASLAAKCPEEFVQFVNKLLHRSETRASTPTAERSSGEQAGDLSALVRRERRPKMLANVVEKNFTPTKLKMAGMEPREKFAYEGMEKEPNAMVETLEHFCLADEAVIFLGKSHAALIWELLKNHRHCIVLEGEGMKFEFLVQFVTKMVKSGLYFANFVKPPPRHDEKRDLVYKVGQNIVNIWEFLFETKPQNRGERAYVVRR</sequence>
<dbReference type="EMBL" id="BFEA01000366">
    <property type="protein sequence ID" value="GBG81166.1"/>
    <property type="molecule type" value="Genomic_DNA"/>
</dbReference>
<feature type="compositionally biased region" description="Basic and acidic residues" evidence="1">
    <location>
        <begin position="304"/>
        <end position="317"/>
    </location>
</feature>
<feature type="region of interest" description="Disordered" evidence="1">
    <location>
        <begin position="1207"/>
        <end position="1227"/>
    </location>
</feature>
<feature type="compositionally biased region" description="Polar residues" evidence="1">
    <location>
        <begin position="1209"/>
        <end position="1221"/>
    </location>
</feature>